<proteinExistence type="predicted"/>
<accession>A0A1M4Z9Z9</accession>
<reference evidence="2" key="1">
    <citation type="submission" date="2016-11" db="EMBL/GenBank/DDBJ databases">
        <authorList>
            <person name="Varghese N."/>
            <person name="Submissions S."/>
        </authorList>
    </citation>
    <scope>NUCLEOTIDE SEQUENCE [LARGE SCALE GENOMIC DNA]</scope>
    <source>
        <strain evidence="2">DSM 12395</strain>
    </source>
</reference>
<dbReference type="RefSeq" id="WP_143157035.1">
    <property type="nucleotide sequence ID" value="NZ_FQUY01000013.1"/>
</dbReference>
<sequence length="178" mass="20760">MKSIFLYEQDWRKISNNASPGIYNFNCCNLVGIDTLKIEKKERISLVKSVGLREVHILQRWFAELIIHAPKLGIFIKKVNLTNLNDQSEEICDINNFIETRNYTGLLDYIIELNQEYGTEIKSIVFVYRNVEFKITSTGVLETYSTEQDFQRLLSDNLLWPVIVGQSRYLQEGLNENT</sequence>
<keyword evidence="2" id="KW-1185">Reference proteome</keyword>
<dbReference type="Proteomes" id="UP000184148">
    <property type="component" value="Unassembled WGS sequence"/>
</dbReference>
<evidence type="ECO:0000313" key="2">
    <source>
        <dbReference type="Proteomes" id="UP000184148"/>
    </source>
</evidence>
<dbReference type="AlphaFoldDB" id="A0A1M4Z9Z9"/>
<gene>
    <name evidence="1" type="ORF">SAMN02745133_01926</name>
</gene>
<name>A0A1M4Z9Z9_9FIRM</name>
<protein>
    <submittedName>
        <fullName evidence="1">Uncharacterized protein</fullName>
    </submittedName>
</protein>
<dbReference type="STRING" id="1121429.SAMN02745133_01926"/>
<dbReference type="EMBL" id="FQUY01000013">
    <property type="protein sequence ID" value="SHF14861.1"/>
    <property type="molecule type" value="Genomic_DNA"/>
</dbReference>
<organism evidence="1 2">
    <name type="scientific">Desulforamulus putei DSM 12395</name>
    <dbReference type="NCBI Taxonomy" id="1121429"/>
    <lineage>
        <taxon>Bacteria</taxon>
        <taxon>Bacillati</taxon>
        <taxon>Bacillota</taxon>
        <taxon>Clostridia</taxon>
        <taxon>Eubacteriales</taxon>
        <taxon>Peptococcaceae</taxon>
        <taxon>Desulforamulus</taxon>
    </lineage>
</organism>
<evidence type="ECO:0000313" key="1">
    <source>
        <dbReference type="EMBL" id="SHF14861.1"/>
    </source>
</evidence>